<evidence type="ECO:0000313" key="2">
    <source>
        <dbReference type="Proteomes" id="UP000824029"/>
    </source>
</evidence>
<protein>
    <recommendedName>
        <fullName evidence="3">Transposase</fullName>
    </recommendedName>
</protein>
<evidence type="ECO:0008006" key="3">
    <source>
        <dbReference type="Google" id="ProtNLM"/>
    </source>
</evidence>
<dbReference type="EMBL" id="DXBZ01000135">
    <property type="protein sequence ID" value="HIZ18818.1"/>
    <property type="molecule type" value="Genomic_DNA"/>
</dbReference>
<name>A0A9D2DKY2_9ACTN</name>
<reference evidence="1" key="2">
    <citation type="submission" date="2021-04" db="EMBL/GenBank/DDBJ databases">
        <authorList>
            <person name="Gilroy R."/>
        </authorList>
    </citation>
    <scope>NUCLEOTIDE SEQUENCE</scope>
    <source>
        <strain evidence="1">ChiHecolR3B27-1887</strain>
    </source>
</reference>
<accession>A0A9D2DKY2</accession>
<gene>
    <name evidence="1" type="ORF">IAA22_06900</name>
</gene>
<comment type="caution">
    <text evidence="1">The sequence shown here is derived from an EMBL/GenBank/DDBJ whole genome shotgun (WGS) entry which is preliminary data.</text>
</comment>
<proteinExistence type="predicted"/>
<dbReference type="Proteomes" id="UP000824029">
    <property type="component" value="Unassembled WGS sequence"/>
</dbReference>
<organism evidence="1 2">
    <name type="scientific">Candidatus Olsenella stercoravium</name>
    <dbReference type="NCBI Taxonomy" id="2838713"/>
    <lineage>
        <taxon>Bacteria</taxon>
        <taxon>Bacillati</taxon>
        <taxon>Actinomycetota</taxon>
        <taxon>Coriobacteriia</taxon>
        <taxon>Coriobacteriales</taxon>
        <taxon>Atopobiaceae</taxon>
        <taxon>Olsenella</taxon>
    </lineage>
</organism>
<reference evidence="1" key="1">
    <citation type="journal article" date="2021" name="PeerJ">
        <title>Extensive microbial diversity within the chicken gut microbiome revealed by metagenomics and culture.</title>
        <authorList>
            <person name="Gilroy R."/>
            <person name="Ravi A."/>
            <person name="Getino M."/>
            <person name="Pursley I."/>
            <person name="Horton D.L."/>
            <person name="Alikhan N.F."/>
            <person name="Baker D."/>
            <person name="Gharbi K."/>
            <person name="Hall N."/>
            <person name="Watson M."/>
            <person name="Adriaenssens E.M."/>
            <person name="Foster-Nyarko E."/>
            <person name="Jarju S."/>
            <person name="Secka A."/>
            <person name="Antonio M."/>
            <person name="Oren A."/>
            <person name="Chaudhuri R.R."/>
            <person name="La Ragione R."/>
            <person name="Hildebrand F."/>
            <person name="Pallen M.J."/>
        </authorList>
    </citation>
    <scope>NUCLEOTIDE SEQUENCE</scope>
    <source>
        <strain evidence="1">ChiHecolR3B27-1887</strain>
    </source>
</reference>
<dbReference type="AlphaFoldDB" id="A0A9D2DKY2"/>
<evidence type="ECO:0000313" key="1">
    <source>
        <dbReference type="EMBL" id="HIZ18818.1"/>
    </source>
</evidence>
<dbReference type="PANTHER" id="PTHR35004">
    <property type="entry name" value="TRANSPOSASE RV3428C-RELATED"/>
    <property type="match status" value="1"/>
</dbReference>
<sequence>MPAHRARPAIDPHIDWIDNLLEADLSAPRKQRHTTKRIYDRLVEERGYRGSYSSVQRHVRRWRLERAAGAGDGYLELEWAPGTAQADYGNFEAEVAGERLRLKLLVVCLPHSNARYAVAGMSQRSECMCASLAEVFGWIGRAPRELVLDNATEAGRRVRGEVTES</sequence>
<dbReference type="PANTHER" id="PTHR35004:SF7">
    <property type="entry name" value="INTEGRASE PROTEIN"/>
    <property type="match status" value="1"/>
</dbReference>